<sequence length="180" mass="20641">MDHWAVRDRFLNLETRWFTLIGEHLETVQGDRLEYWRVERAHSLIVLPLLADRLLLPEPTYRPGVGMATLDFPGGRVPPEQPLDTDARHILHRKLGINPTHCVQLKLLNSDGWPVNSSFSNQRLFGMVAQLAPSGEPTHPYRHYPNHAHGIEQLAELLTCLQCRAVLREWQTLTVRPPAL</sequence>
<proteinExistence type="predicted"/>
<organism evidence="1">
    <name type="scientific">Lyngbya confervoides BDU141951</name>
    <dbReference type="NCBI Taxonomy" id="1574623"/>
    <lineage>
        <taxon>Bacteria</taxon>
        <taxon>Bacillati</taxon>
        <taxon>Cyanobacteriota</taxon>
        <taxon>Cyanophyceae</taxon>
        <taxon>Oscillatoriophycideae</taxon>
        <taxon>Oscillatoriales</taxon>
        <taxon>Microcoleaceae</taxon>
        <taxon>Lyngbya</taxon>
    </lineage>
</organism>
<dbReference type="EMBL" id="JTHE02000003">
    <property type="protein sequence ID" value="NEV66584.1"/>
    <property type="molecule type" value="Genomic_DNA"/>
</dbReference>
<protein>
    <submittedName>
        <fullName evidence="1">NUDIX hydrolase</fullName>
    </submittedName>
</protein>
<accession>A0A0C1YDS3</accession>
<dbReference type="Gene3D" id="3.90.79.10">
    <property type="entry name" value="Nucleoside Triphosphate Pyrophosphohydrolase"/>
    <property type="match status" value="1"/>
</dbReference>
<name>A0A0C1YDS3_9CYAN</name>
<reference evidence="1" key="2">
    <citation type="journal article" date="2015" name="Genome Announc.">
        <title>Draft Genome Sequence of Filamentous Marine Cyanobacterium Lyngbya confervoides Strain BDU141951.</title>
        <authorList>
            <person name="Chandrababunaidu M.M."/>
            <person name="Sen D."/>
            <person name="Tripathy S."/>
        </authorList>
    </citation>
    <scope>NUCLEOTIDE SEQUENCE</scope>
    <source>
        <strain evidence="1">BDU141951</strain>
    </source>
</reference>
<reference evidence="1" key="3">
    <citation type="submission" date="2020-02" db="EMBL/GenBank/DDBJ databases">
        <authorList>
            <person name="Sarangi A.N."/>
            <person name="Ghosh S."/>
            <person name="Mukherjee M."/>
            <person name="Tripathy S."/>
        </authorList>
    </citation>
    <scope>NUCLEOTIDE SEQUENCE</scope>
    <source>
        <strain evidence="1">BDU141951</strain>
    </source>
</reference>
<dbReference type="GO" id="GO:0016787">
    <property type="term" value="F:hydrolase activity"/>
    <property type="evidence" value="ECO:0007669"/>
    <property type="project" value="UniProtKB-KW"/>
</dbReference>
<evidence type="ECO:0000313" key="1">
    <source>
        <dbReference type="EMBL" id="NEV66584.1"/>
    </source>
</evidence>
<gene>
    <name evidence="1" type="ORF">QQ91_005605</name>
</gene>
<dbReference type="AlphaFoldDB" id="A0A0C1YDS3"/>
<comment type="caution">
    <text evidence="1">The sequence shown here is derived from an EMBL/GenBank/DDBJ whole genome shotgun (WGS) entry which is preliminary data.</text>
</comment>
<keyword evidence="1" id="KW-0378">Hydrolase</keyword>
<reference evidence="1" key="1">
    <citation type="submission" date="2014-11" db="EMBL/GenBank/DDBJ databases">
        <authorList>
            <person name="Malar M.C."/>
            <person name="Sen D."/>
            <person name="Tripathy S."/>
        </authorList>
    </citation>
    <scope>NUCLEOTIDE SEQUENCE</scope>
    <source>
        <strain evidence="1">BDU141951</strain>
    </source>
</reference>